<name>A0ABU2EPJ2_9BURK</name>
<dbReference type="GO" id="GO:0016746">
    <property type="term" value="F:acyltransferase activity"/>
    <property type="evidence" value="ECO:0007669"/>
    <property type="project" value="UniProtKB-KW"/>
</dbReference>
<evidence type="ECO:0000313" key="3">
    <source>
        <dbReference type="Proteomes" id="UP001246576"/>
    </source>
</evidence>
<dbReference type="SUPFAM" id="SSF55729">
    <property type="entry name" value="Acyl-CoA N-acyltransferases (Nat)"/>
    <property type="match status" value="1"/>
</dbReference>
<evidence type="ECO:0000259" key="1">
    <source>
        <dbReference type="PROSITE" id="PS51186"/>
    </source>
</evidence>
<reference evidence="2" key="1">
    <citation type="submission" date="2023-09" db="EMBL/GenBank/DDBJ databases">
        <title>Description of first Herbaspirillum huttiense subsp. nephrolepsisexaltata and Herbaspirillum huttiense subsp. lycopersicon.</title>
        <authorList>
            <person name="Poudel M."/>
            <person name="Sharma A."/>
            <person name="Goss E."/>
            <person name="Tapia J.H."/>
            <person name="Harmon C.M."/>
            <person name="Jones J.B."/>
        </authorList>
    </citation>
    <scope>NUCLEOTIDE SEQUENCE</scope>
    <source>
        <strain evidence="2">SE1</strain>
    </source>
</reference>
<feature type="domain" description="N-acetyltransferase" evidence="1">
    <location>
        <begin position="3"/>
        <end position="160"/>
    </location>
</feature>
<keyword evidence="2" id="KW-0808">Transferase</keyword>
<dbReference type="Proteomes" id="UP001246576">
    <property type="component" value="Unassembled WGS sequence"/>
</dbReference>
<dbReference type="EMBL" id="JAVLSJ010000008">
    <property type="protein sequence ID" value="MDR9849755.1"/>
    <property type="molecule type" value="Genomic_DNA"/>
</dbReference>
<keyword evidence="2" id="KW-0012">Acyltransferase</keyword>
<comment type="caution">
    <text evidence="2">The sequence shown here is derived from an EMBL/GenBank/DDBJ whole genome shotgun (WGS) entry which is preliminary data.</text>
</comment>
<dbReference type="InterPro" id="IPR000182">
    <property type="entry name" value="GNAT_dom"/>
</dbReference>
<dbReference type="Pfam" id="PF13527">
    <property type="entry name" value="Acetyltransf_9"/>
    <property type="match status" value="1"/>
</dbReference>
<protein>
    <submittedName>
        <fullName evidence="2">GNAT family N-acetyltransferase</fullName>
        <ecNumber evidence="2">2.3.1.-</ecNumber>
    </submittedName>
</protein>
<evidence type="ECO:0000313" key="2">
    <source>
        <dbReference type="EMBL" id="MDR9849755.1"/>
    </source>
</evidence>
<organism evidence="2 3">
    <name type="scientific">Herbaspirillum huttiense subsp. lycopersici</name>
    <dbReference type="NCBI Taxonomy" id="3074428"/>
    <lineage>
        <taxon>Bacteria</taxon>
        <taxon>Pseudomonadati</taxon>
        <taxon>Pseudomonadota</taxon>
        <taxon>Betaproteobacteria</taxon>
        <taxon>Burkholderiales</taxon>
        <taxon>Oxalobacteraceae</taxon>
        <taxon>Herbaspirillum</taxon>
    </lineage>
</organism>
<dbReference type="InterPro" id="IPR016181">
    <property type="entry name" value="Acyl_CoA_acyltransferase"/>
</dbReference>
<keyword evidence="3" id="KW-1185">Reference proteome</keyword>
<accession>A0ABU2EPJ2</accession>
<proteinExistence type="predicted"/>
<dbReference type="EC" id="2.3.1.-" evidence="2"/>
<gene>
    <name evidence="2" type="ORF">RI048_16095</name>
</gene>
<dbReference type="PROSITE" id="PS51186">
    <property type="entry name" value="GNAT"/>
    <property type="match status" value="1"/>
</dbReference>
<dbReference type="RefSeq" id="WP_121042759.1">
    <property type="nucleotide sequence ID" value="NZ_JAVLSJ010000008.1"/>
</dbReference>
<dbReference type="Gene3D" id="3.40.630.30">
    <property type="match status" value="1"/>
</dbReference>
<sequence>MEIELIESDTARMDDYIALYQACFPQADKLRRQYLNWLYIDNPEGRALGADAVCDGKVIGQVIALPGRYRLRGRQVRGLVAVNVAVHPDFQGKHLFKRLGLKMCEFGALRGFEFVIGVANAAATPGWVRQMGFQLVGPLQARVGLGALNARACEEGLAQADLFQEWGEAALQWRSKSPVNPVALQRGADGQLRVFASAGKPGMTALAVLPPAAHEKVQPNGLGAGLLSAKVFVGNIPGYRFGVNFQPIPERLKPSPLNLIYKNLVDNTDKLSLDKCYITFLDFDAF</sequence>